<dbReference type="EMBL" id="NKUJ01000149">
    <property type="protein sequence ID" value="RMJ12014.1"/>
    <property type="molecule type" value="Genomic_DNA"/>
</dbReference>
<name>A0A3M2S3A7_9HYPO</name>
<feature type="region of interest" description="Disordered" evidence="5">
    <location>
        <begin position="1"/>
        <end position="34"/>
    </location>
</feature>
<evidence type="ECO:0000313" key="6">
    <source>
        <dbReference type="EMBL" id="RMJ12014.1"/>
    </source>
</evidence>
<feature type="transmembrane region" description="Helical" evidence="4">
    <location>
        <begin position="92"/>
        <end position="120"/>
    </location>
</feature>
<accession>A0A3M2S3A7</accession>
<gene>
    <name evidence="4" type="primary">AIM11</name>
    <name evidence="6" type="ORF">CDV36_008326</name>
</gene>
<reference evidence="6 7" key="1">
    <citation type="submission" date="2017-06" db="EMBL/GenBank/DDBJ databases">
        <title>Comparative genomic analysis of Ambrosia Fusariam Clade fungi.</title>
        <authorList>
            <person name="Stajich J.E."/>
            <person name="Carrillo J."/>
            <person name="Kijimoto T."/>
            <person name="Eskalen A."/>
            <person name="O'Donnell K."/>
            <person name="Kasson M."/>
        </authorList>
    </citation>
    <scope>NUCLEOTIDE SEQUENCE [LARGE SCALE GENOMIC DNA]</scope>
    <source>
        <strain evidence="6">UCR3666</strain>
    </source>
</reference>
<protein>
    <recommendedName>
        <fullName evidence="4">Altered inheritance of mitochondria protein 11</fullName>
    </recommendedName>
</protein>
<evidence type="ECO:0000313" key="7">
    <source>
        <dbReference type="Proteomes" id="UP000277212"/>
    </source>
</evidence>
<keyword evidence="1 4" id="KW-0812">Transmembrane</keyword>
<sequence length="179" mass="19304">MASTYAAMSGTASTPGAQAHRATAAPTEVPSAPSPWTRSLKQFGLFCAGAGFMAASVAISRRSVLRRQLDSMPKFYSSNRQPVKFDSADRSLLAVQALGLATLNVMSFAVMLVGGISWGFNLSSVQELRERSQAAIRRPGLVNPEDEKEMEKMMEDLMARLGMDKPTPSEKPSSDSNKD</sequence>
<organism evidence="6 7">
    <name type="scientific">Fusarium kuroshium</name>
    <dbReference type="NCBI Taxonomy" id="2010991"/>
    <lineage>
        <taxon>Eukaryota</taxon>
        <taxon>Fungi</taxon>
        <taxon>Dikarya</taxon>
        <taxon>Ascomycota</taxon>
        <taxon>Pezizomycotina</taxon>
        <taxon>Sordariomycetes</taxon>
        <taxon>Hypocreomycetidae</taxon>
        <taxon>Hypocreales</taxon>
        <taxon>Nectriaceae</taxon>
        <taxon>Fusarium</taxon>
        <taxon>Fusarium solani species complex</taxon>
    </lineage>
</organism>
<dbReference type="AlphaFoldDB" id="A0A3M2S3A7"/>
<keyword evidence="3 4" id="KW-0472">Membrane</keyword>
<keyword evidence="7" id="KW-1185">Reference proteome</keyword>
<feature type="region of interest" description="Disordered" evidence="5">
    <location>
        <begin position="160"/>
        <end position="179"/>
    </location>
</feature>
<dbReference type="PANTHER" id="PTHR39136">
    <property type="entry name" value="ALTERED INHERITANCE OF MITOCHONDRIA PROTEIN 11"/>
    <property type="match status" value="1"/>
</dbReference>
<comment type="caution">
    <text evidence="6">The sequence shown here is derived from an EMBL/GenBank/DDBJ whole genome shotgun (WGS) entry which is preliminary data.</text>
</comment>
<evidence type="ECO:0000256" key="5">
    <source>
        <dbReference type="SAM" id="MobiDB-lite"/>
    </source>
</evidence>
<keyword evidence="2 4" id="KW-1133">Transmembrane helix</keyword>
<evidence type="ECO:0000256" key="1">
    <source>
        <dbReference type="ARBA" id="ARBA00022692"/>
    </source>
</evidence>
<feature type="transmembrane region" description="Helical" evidence="4">
    <location>
        <begin position="40"/>
        <end position="59"/>
    </location>
</feature>
<dbReference type="Proteomes" id="UP000277212">
    <property type="component" value="Unassembled WGS sequence"/>
</dbReference>
<dbReference type="OrthoDB" id="3558022at2759"/>
<dbReference type="PANTHER" id="PTHR39136:SF1">
    <property type="entry name" value="ALTERED INHERITANCE OF MITOCHONDRIA PROTEIN 11"/>
    <property type="match status" value="1"/>
</dbReference>
<evidence type="ECO:0000256" key="4">
    <source>
        <dbReference type="RuleBase" id="RU367098"/>
    </source>
</evidence>
<comment type="similarity">
    <text evidence="4">Belongs to the AIM11 family.</text>
</comment>
<dbReference type="STRING" id="2010991.A0A3M2S3A7"/>
<dbReference type="GO" id="GO:0005739">
    <property type="term" value="C:mitochondrion"/>
    <property type="evidence" value="ECO:0007669"/>
    <property type="project" value="TreeGrafter"/>
</dbReference>
<comment type="subcellular location">
    <subcellularLocation>
        <location evidence="4">Membrane</location>
        <topology evidence="4">Multi-pass membrane protein</topology>
    </subcellularLocation>
</comment>
<dbReference type="InterPro" id="IPR038814">
    <property type="entry name" value="AIM11"/>
</dbReference>
<dbReference type="GO" id="GO:0016020">
    <property type="term" value="C:membrane"/>
    <property type="evidence" value="ECO:0007669"/>
    <property type="project" value="UniProtKB-SubCell"/>
</dbReference>
<proteinExistence type="inferred from homology"/>
<evidence type="ECO:0000256" key="3">
    <source>
        <dbReference type="ARBA" id="ARBA00023136"/>
    </source>
</evidence>
<evidence type="ECO:0000256" key="2">
    <source>
        <dbReference type="ARBA" id="ARBA00022989"/>
    </source>
</evidence>